<protein>
    <submittedName>
        <fullName evidence="2">Cell division protein FtsJ</fullName>
    </submittedName>
</protein>
<name>A0A3G3JYK6_9BACL</name>
<dbReference type="InterPro" id="IPR046909">
    <property type="entry name" value="cREC_REC"/>
</dbReference>
<gene>
    <name evidence="2" type="ORF">EAV92_08430</name>
</gene>
<dbReference type="RefSeq" id="WP_123040649.1">
    <property type="nucleotide sequence ID" value="NZ_CP033433.1"/>
</dbReference>
<accession>A0A3G3JYK6</accession>
<sequence length="118" mass="12364">MIHVYLDDLRPCPPGFVLARSAEECLLLLAESEVGILSLDYELGYGQPNGAAVVKGIIVSGKYPKEVYVHSSSPMGRAHMVKLLRDAEPPGVAIHDGPMPESVLREAALRAGGGGGGA</sequence>
<organism evidence="2 3">
    <name type="scientific">Cohnella candidum</name>
    <dbReference type="NCBI Taxonomy" id="2674991"/>
    <lineage>
        <taxon>Bacteria</taxon>
        <taxon>Bacillati</taxon>
        <taxon>Bacillota</taxon>
        <taxon>Bacilli</taxon>
        <taxon>Bacillales</taxon>
        <taxon>Paenibacillaceae</taxon>
        <taxon>Cohnella</taxon>
    </lineage>
</organism>
<evidence type="ECO:0000313" key="2">
    <source>
        <dbReference type="EMBL" id="AYQ72589.1"/>
    </source>
</evidence>
<dbReference type="EMBL" id="CP033433">
    <property type="protein sequence ID" value="AYQ72589.1"/>
    <property type="molecule type" value="Genomic_DNA"/>
</dbReference>
<keyword evidence="2" id="KW-0131">Cell cycle</keyword>
<keyword evidence="2" id="KW-0132">Cell division</keyword>
<evidence type="ECO:0000313" key="3">
    <source>
        <dbReference type="Proteomes" id="UP000269097"/>
    </source>
</evidence>
<dbReference type="Pfam" id="PF20274">
    <property type="entry name" value="cREC_REC"/>
    <property type="match status" value="1"/>
</dbReference>
<feature type="domain" description="Cyclic-phosphate processing Receiver" evidence="1">
    <location>
        <begin position="2"/>
        <end position="85"/>
    </location>
</feature>
<keyword evidence="3" id="KW-1185">Reference proteome</keyword>
<dbReference type="KEGG" id="coh:EAV92_08430"/>
<dbReference type="GO" id="GO:0051301">
    <property type="term" value="P:cell division"/>
    <property type="evidence" value="ECO:0007669"/>
    <property type="project" value="UniProtKB-KW"/>
</dbReference>
<dbReference type="AlphaFoldDB" id="A0A3G3JYK6"/>
<proteinExistence type="predicted"/>
<reference evidence="2 3" key="1">
    <citation type="submission" date="2018-10" db="EMBL/GenBank/DDBJ databases">
        <title>Genome Sequence of Cohnella sp.</title>
        <authorList>
            <person name="Srinivasan S."/>
            <person name="Kim M.K."/>
        </authorList>
    </citation>
    <scope>NUCLEOTIDE SEQUENCE [LARGE SCALE GENOMIC DNA]</scope>
    <source>
        <strain evidence="2 3">18JY8-7</strain>
    </source>
</reference>
<evidence type="ECO:0000259" key="1">
    <source>
        <dbReference type="Pfam" id="PF20274"/>
    </source>
</evidence>
<dbReference type="Proteomes" id="UP000269097">
    <property type="component" value="Chromosome"/>
</dbReference>